<evidence type="ECO:0000313" key="2">
    <source>
        <dbReference type="Proteomes" id="UP000617402"/>
    </source>
</evidence>
<dbReference type="RefSeq" id="WP_188041142.1">
    <property type="nucleotide sequence ID" value="NZ_JACVHF010000017.1"/>
</dbReference>
<protein>
    <submittedName>
        <fullName evidence="1">Glycerol-3-phosphate responsive antiterminator</fullName>
    </submittedName>
</protein>
<name>A0ABR7T5P7_HELCL</name>
<reference evidence="1 2" key="1">
    <citation type="submission" date="2020-07" db="EMBL/GenBank/DDBJ databases">
        <title>Draft whole-genome sequence of Heliobacterium chlorum DSM 3682, type strain.</title>
        <authorList>
            <person name="Kyndt J.A."/>
            <person name="Meyer T.E."/>
            <person name="Imhoff J.F."/>
        </authorList>
    </citation>
    <scope>NUCLEOTIDE SEQUENCE [LARGE SCALE GENOMIC DNA]</scope>
    <source>
        <strain evidence="1 2">DSM 3682</strain>
    </source>
</reference>
<dbReference type="Pfam" id="PF04309">
    <property type="entry name" value="G3P_antiterm"/>
    <property type="match status" value="1"/>
</dbReference>
<dbReference type="Gene3D" id="3.20.20.70">
    <property type="entry name" value="Aldolase class I"/>
    <property type="match status" value="1"/>
</dbReference>
<proteinExistence type="predicted"/>
<comment type="caution">
    <text evidence="1">The sequence shown here is derived from an EMBL/GenBank/DDBJ whole genome shotgun (WGS) entry which is preliminary data.</text>
</comment>
<keyword evidence="2" id="KW-1185">Reference proteome</keyword>
<dbReference type="Proteomes" id="UP000617402">
    <property type="component" value="Unassembled WGS sequence"/>
</dbReference>
<dbReference type="InterPro" id="IPR006699">
    <property type="entry name" value="GlpP"/>
</dbReference>
<dbReference type="InterPro" id="IPR013785">
    <property type="entry name" value="Aldolase_TIM"/>
</dbReference>
<evidence type="ECO:0000313" key="1">
    <source>
        <dbReference type="EMBL" id="MBC9785700.1"/>
    </source>
</evidence>
<dbReference type="SUPFAM" id="SSF110391">
    <property type="entry name" value="GlpP-like"/>
    <property type="match status" value="1"/>
</dbReference>
<dbReference type="PIRSF" id="PIRSF016897">
    <property type="entry name" value="GlpP"/>
    <property type="match status" value="1"/>
</dbReference>
<gene>
    <name evidence="1" type="ORF">H1S01_14505</name>
</gene>
<sequence length="190" mass="20848">MDFLQEVMKGKRVGGAIRRLEDLEEVLRHPNIQTIFLLGSDINHVPTVVKRVKAVDKILLVHIDLIEGVGKDKAGIHLLKRMGIHGVVTTKSNLAKFAIEEGLWVVQRIFIVDSESLKTAIRVAGDVRPNAVEIMPATVPQFVIDDLKKSLGLPVLAGGLLKTEESLKEALGKGIDAVSTSLRHLWSSKL</sequence>
<dbReference type="PANTHER" id="PTHR35787">
    <property type="entry name" value="GLYCEROL UPTAKE OPERON ANTITERMINATOR REGULATORY PROTEIN"/>
    <property type="match status" value="1"/>
</dbReference>
<accession>A0ABR7T5P7</accession>
<dbReference type="PANTHER" id="PTHR35787:SF1">
    <property type="entry name" value="GLYCEROL UPTAKE OPERON ANTITERMINATOR REGULATORY PROTEIN"/>
    <property type="match status" value="1"/>
</dbReference>
<dbReference type="EMBL" id="JACVHF010000017">
    <property type="protein sequence ID" value="MBC9785700.1"/>
    <property type="molecule type" value="Genomic_DNA"/>
</dbReference>
<organism evidence="1 2">
    <name type="scientific">Heliobacterium chlorum</name>
    <dbReference type="NCBI Taxonomy" id="2698"/>
    <lineage>
        <taxon>Bacteria</taxon>
        <taxon>Bacillati</taxon>
        <taxon>Bacillota</taxon>
        <taxon>Clostridia</taxon>
        <taxon>Eubacteriales</taxon>
        <taxon>Heliobacteriaceae</taxon>
        <taxon>Heliobacterium</taxon>
    </lineage>
</organism>